<name>A0A4Q0VFH5_CLOTA</name>
<protein>
    <submittedName>
        <fullName evidence="1">Transposase</fullName>
    </submittedName>
</protein>
<sequence length="37" mass="4345">SRLCYIGVELISTEDKYKNLINKFILEHNNLKMAECT</sequence>
<comment type="caution">
    <text evidence="1">The sequence shown here is derived from an EMBL/GenBank/DDBJ whole genome shotgun (WGS) entry which is preliminary data.</text>
</comment>
<evidence type="ECO:0000313" key="1">
    <source>
        <dbReference type="EMBL" id="RXI49537.1"/>
    </source>
</evidence>
<feature type="non-terminal residue" evidence="1">
    <location>
        <position position="1"/>
    </location>
</feature>
<dbReference type="EMBL" id="QMAP01000004">
    <property type="protein sequence ID" value="RXI49537.1"/>
    <property type="molecule type" value="Genomic_DNA"/>
</dbReference>
<gene>
    <name evidence="1" type="ORF">DP130_05630</name>
</gene>
<organism evidence="1 2">
    <name type="scientific">Clostridium tetani</name>
    <dbReference type="NCBI Taxonomy" id="1513"/>
    <lineage>
        <taxon>Bacteria</taxon>
        <taxon>Bacillati</taxon>
        <taxon>Bacillota</taxon>
        <taxon>Clostridia</taxon>
        <taxon>Eubacteriales</taxon>
        <taxon>Clostridiaceae</taxon>
        <taxon>Clostridium</taxon>
    </lineage>
</organism>
<dbReference type="Proteomes" id="UP000290921">
    <property type="component" value="Unassembled WGS sequence"/>
</dbReference>
<proteinExistence type="predicted"/>
<accession>A0A4Q0VFH5</accession>
<reference evidence="1 2" key="1">
    <citation type="submission" date="2018-06" db="EMBL/GenBank/DDBJ databases">
        <title>Genome conservation of Clostridium tetani.</title>
        <authorList>
            <person name="Bruggemann H."/>
            <person name="Popoff M.R."/>
        </authorList>
    </citation>
    <scope>NUCLEOTIDE SEQUENCE [LARGE SCALE GENOMIC DNA]</scope>
    <source>
        <strain evidence="1 2">2017.061</strain>
    </source>
</reference>
<evidence type="ECO:0000313" key="2">
    <source>
        <dbReference type="Proteomes" id="UP000290921"/>
    </source>
</evidence>
<dbReference type="AlphaFoldDB" id="A0A4Q0VFH5"/>